<organism evidence="2 3">
    <name type="scientific">Lachnellula suecica</name>
    <dbReference type="NCBI Taxonomy" id="602035"/>
    <lineage>
        <taxon>Eukaryota</taxon>
        <taxon>Fungi</taxon>
        <taxon>Dikarya</taxon>
        <taxon>Ascomycota</taxon>
        <taxon>Pezizomycotina</taxon>
        <taxon>Leotiomycetes</taxon>
        <taxon>Helotiales</taxon>
        <taxon>Lachnaceae</taxon>
        <taxon>Lachnellula</taxon>
    </lineage>
</organism>
<keyword evidence="3" id="KW-1185">Reference proteome</keyword>
<gene>
    <name evidence="2" type="primary">ARO3</name>
    <name evidence="2" type="ORF">LSUE1_G007604</name>
</gene>
<dbReference type="OrthoDB" id="4699125at2759"/>
<dbReference type="Proteomes" id="UP000469558">
    <property type="component" value="Unassembled WGS sequence"/>
</dbReference>
<reference evidence="2 3" key="1">
    <citation type="submission" date="2018-05" db="EMBL/GenBank/DDBJ databases">
        <title>Genome sequencing and assembly of the regulated plant pathogen Lachnellula willkommii and related sister species for the development of diagnostic species identification markers.</title>
        <authorList>
            <person name="Giroux E."/>
            <person name="Bilodeau G."/>
        </authorList>
    </citation>
    <scope>NUCLEOTIDE SEQUENCE [LARGE SCALE GENOMIC DNA]</scope>
    <source>
        <strain evidence="2 3">CBS 268.59</strain>
    </source>
</reference>
<evidence type="ECO:0000313" key="3">
    <source>
        <dbReference type="Proteomes" id="UP000469558"/>
    </source>
</evidence>
<proteinExistence type="predicted"/>
<sequence>MSAVNYYPLRKQLFCKETNSIPQSYHIENPNVGNKADTEDWRIRGYNPLTPPDLLQHEIPQTPTSKATVIAGRNESVAVVNGTDPLGRLLVVIGPAPSTTPPPPLYTAANSSRSRNNTRKTYSL</sequence>
<evidence type="ECO:0000256" key="1">
    <source>
        <dbReference type="SAM" id="MobiDB-lite"/>
    </source>
</evidence>
<evidence type="ECO:0000313" key="2">
    <source>
        <dbReference type="EMBL" id="TVY68816.1"/>
    </source>
</evidence>
<protein>
    <submittedName>
        <fullName evidence="2">Phospho-2-dehydro-3-deoxyheptonate aldolase,phenylalanine-inhibited</fullName>
    </submittedName>
</protein>
<dbReference type="InterPro" id="IPR013785">
    <property type="entry name" value="Aldolase_TIM"/>
</dbReference>
<accession>A0A8T9BZ29</accession>
<feature type="region of interest" description="Disordered" evidence="1">
    <location>
        <begin position="95"/>
        <end position="124"/>
    </location>
</feature>
<dbReference type="EMBL" id="QGMK01001411">
    <property type="protein sequence ID" value="TVY68816.1"/>
    <property type="molecule type" value="Genomic_DNA"/>
</dbReference>
<name>A0A8T9BZ29_9HELO</name>
<comment type="caution">
    <text evidence="2">The sequence shown here is derived from an EMBL/GenBank/DDBJ whole genome shotgun (WGS) entry which is preliminary data.</text>
</comment>
<dbReference type="Gene3D" id="3.20.20.70">
    <property type="entry name" value="Aldolase class I"/>
    <property type="match status" value="1"/>
</dbReference>
<feature type="compositionally biased region" description="Polar residues" evidence="1">
    <location>
        <begin position="110"/>
        <end position="124"/>
    </location>
</feature>
<dbReference type="AlphaFoldDB" id="A0A8T9BZ29"/>